<organism evidence="4 5">
    <name type="scientific">Roridomyces roridus</name>
    <dbReference type="NCBI Taxonomy" id="1738132"/>
    <lineage>
        <taxon>Eukaryota</taxon>
        <taxon>Fungi</taxon>
        <taxon>Dikarya</taxon>
        <taxon>Basidiomycota</taxon>
        <taxon>Agaricomycotina</taxon>
        <taxon>Agaricomycetes</taxon>
        <taxon>Agaricomycetidae</taxon>
        <taxon>Agaricales</taxon>
        <taxon>Marasmiineae</taxon>
        <taxon>Mycenaceae</taxon>
        <taxon>Roridomyces</taxon>
    </lineage>
</organism>
<evidence type="ECO:0000313" key="4">
    <source>
        <dbReference type="EMBL" id="KAJ7628651.1"/>
    </source>
</evidence>
<gene>
    <name evidence="4" type="ORF">FB45DRAFT_42080</name>
</gene>
<protein>
    <submittedName>
        <fullName evidence="4">Serine hydrolase FSH</fullName>
    </submittedName>
</protein>
<feature type="domain" description="Serine hydrolase" evidence="3">
    <location>
        <begin position="2"/>
        <end position="217"/>
    </location>
</feature>
<dbReference type="AlphaFoldDB" id="A0AAD7BSD1"/>
<evidence type="ECO:0000313" key="5">
    <source>
        <dbReference type="Proteomes" id="UP001221142"/>
    </source>
</evidence>
<dbReference type="Proteomes" id="UP001221142">
    <property type="component" value="Unassembled WGS sequence"/>
</dbReference>
<evidence type="ECO:0000259" key="3">
    <source>
        <dbReference type="Pfam" id="PF03959"/>
    </source>
</evidence>
<evidence type="ECO:0000256" key="2">
    <source>
        <dbReference type="SAM" id="MobiDB-lite"/>
    </source>
</evidence>
<proteinExistence type="predicted"/>
<dbReference type="Gene3D" id="3.40.50.1820">
    <property type="entry name" value="alpha/beta hydrolase"/>
    <property type="match status" value="1"/>
</dbReference>
<evidence type="ECO:0000256" key="1">
    <source>
        <dbReference type="ARBA" id="ARBA00022801"/>
    </source>
</evidence>
<dbReference type="PANTHER" id="PTHR48070:SF6">
    <property type="entry name" value="ESTERASE OVCA2"/>
    <property type="match status" value="1"/>
</dbReference>
<keyword evidence="1 4" id="KW-0378">Hydrolase</keyword>
<name>A0AAD7BSD1_9AGAR</name>
<dbReference type="GO" id="GO:0016787">
    <property type="term" value="F:hydrolase activity"/>
    <property type="evidence" value="ECO:0007669"/>
    <property type="project" value="UniProtKB-KW"/>
</dbReference>
<accession>A0AAD7BSD1</accession>
<dbReference type="InterPro" id="IPR005645">
    <property type="entry name" value="FSH-like_dom"/>
</dbReference>
<dbReference type="InterPro" id="IPR050593">
    <property type="entry name" value="LovG"/>
</dbReference>
<dbReference type="SUPFAM" id="SSF53474">
    <property type="entry name" value="alpha/beta-Hydrolases"/>
    <property type="match status" value="1"/>
</dbReference>
<comment type="caution">
    <text evidence="4">The sequence shown here is derived from an EMBL/GenBank/DDBJ whole genome shotgun (WGS) entry which is preliminary data.</text>
</comment>
<dbReference type="PANTHER" id="PTHR48070">
    <property type="entry name" value="ESTERASE OVCA2"/>
    <property type="match status" value="1"/>
</dbReference>
<dbReference type="InterPro" id="IPR029058">
    <property type="entry name" value="AB_hydrolase_fold"/>
</dbReference>
<dbReference type="Pfam" id="PF03959">
    <property type="entry name" value="FSH1"/>
    <property type="match status" value="1"/>
</dbReference>
<keyword evidence="5" id="KW-1185">Reference proteome</keyword>
<reference evidence="4" key="1">
    <citation type="submission" date="2023-03" db="EMBL/GenBank/DDBJ databases">
        <title>Massive genome expansion in bonnet fungi (Mycena s.s.) driven by repeated elements and novel gene families across ecological guilds.</title>
        <authorList>
            <consortium name="Lawrence Berkeley National Laboratory"/>
            <person name="Harder C.B."/>
            <person name="Miyauchi S."/>
            <person name="Viragh M."/>
            <person name="Kuo A."/>
            <person name="Thoen E."/>
            <person name="Andreopoulos B."/>
            <person name="Lu D."/>
            <person name="Skrede I."/>
            <person name="Drula E."/>
            <person name="Henrissat B."/>
            <person name="Morin E."/>
            <person name="Kohler A."/>
            <person name="Barry K."/>
            <person name="LaButti K."/>
            <person name="Morin E."/>
            <person name="Salamov A."/>
            <person name="Lipzen A."/>
            <person name="Mereny Z."/>
            <person name="Hegedus B."/>
            <person name="Baldrian P."/>
            <person name="Stursova M."/>
            <person name="Weitz H."/>
            <person name="Taylor A."/>
            <person name="Grigoriev I.V."/>
            <person name="Nagy L.G."/>
            <person name="Martin F."/>
            <person name="Kauserud H."/>
        </authorList>
    </citation>
    <scope>NUCLEOTIDE SEQUENCE</scope>
    <source>
        <strain evidence="4">9284</strain>
    </source>
</reference>
<sequence length="257" mass="27825">MQKTVLVLHGYTQNGNLFSRRLGALRKQAKNVDFVFIDGPIVLAPADVPGATTTLESLGASADAMAANESRAWWKWNETKSEPIGLTETLDSLRDLLKTRKFDGVMGFSQGAALAALLSALLERPHAYPPFLVDGQSPHPPFQFCVAVSGFRLRGTIPDAIFPETGGYTTPTLHIIGRNDIIVVEERSRKLVGASANARVEEHDGGHFVPSKGNWRKFLADYFIDPTDNVISPSLIGSADNSGAATPVESRTPPMKL</sequence>
<dbReference type="GO" id="GO:0005737">
    <property type="term" value="C:cytoplasm"/>
    <property type="evidence" value="ECO:0007669"/>
    <property type="project" value="TreeGrafter"/>
</dbReference>
<feature type="region of interest" description="Disordered" evidence="2">
    <location>
        <begin position="235"/>
        <end position="257"/>
    </location>
</feature>
<dbReference type="GO" id="GO:0005634">
    <property type="term" value="C:nucleus"/>
    <property type="evidence" value="ECO:0007669"/>
    <property type="project" value="TreeGrafter"/>
</dbReference>
<dbReference type="EMBL" id="JARKIF010000010">
    <property type="protein sequence ID" value="KAJ7628651.1"/>
    <property type="molecule type" value="Genomic_DNA"/>
</dbReference>